<dbReference type="AlphaFoldDB" id="U4LNT3"/>
<evidence type="ECO:0000313" key="3">
    <source>
        <dbReference type="Proteomes" id="UP000018144"/>
    </source>
</evidence>
<gene>
    <name evidence="2" type="ORF">PCON_02840</name>
</gene>
<feature type="compositionally biased region" description="Polar residues" evidence="1">
    <location>
        <begin position="1"/>
        <end position="11"/>
    </location>
</feature>
<organism evidence="2 3">
    <name type="scientific">Pyronema omphalodes (strain CBS 100304)</name>
    <name type="common">Pyronema confluens</name>
    <dbReference type="NCBI Taxonomy" id="1076935"/>
    <lineage>
        <taxon>Eukaryota</taxon>
        <taxon>Fungi</taxon>
        <taxon>Dikarya</taxon>
        <taxon>Ascomycota</taxon>
        <taxon>Pezizomycotina</taxon>
        <taxon>Pezizomycetes</taxon>
        <taxon>Pezizales</taxon>
        <taxon>Pyronemataceae</taxon>
        <taxon>Pyronema</taxon>
    </lineage>
</organism>
<accession>U4LNT3</accession>
<sequence>MTSTTKQSYSELETRGARGERGSRIATAIIRNLAQNIRDKNCRTHHLRGRRHDGRRPNFRVSVCERIRGSFE</sequence>
<protein>
    <submittedName>
        <fullName evidence="2">Uncharacterized protein</fullName>
    </submittedName>
</protein>
<dbReference type="EMBL" id="HF936373">
    <property type="protein sequence ID" value="CCX16244.1"/>
    <property type="molecule type" value="Genomic_DNA"/>
</dbReference>
<feature type="compositionally biased region" description="Basic and acidic residues" evidence="1">
    <location>
        <begin position="12"/>
        <end position="21"/>
    </location>
</feature>
<reference evidence="2 3" key="1">
    <citation type="journal article" date="2013" name="PLoS Genet.">
        <title>The genome and development-dependent transcriptomes of Pyronema confluens: a window into fungal evolution.</title>
        <authorList>
            <person name="Traeger S."/>
            <person name="Altegoer F."/>
            <person name="Freitag M."/>
            <person name="Gabaldon T."/>
            <person name="Kempken F."/>
            <person name="Kumar A."/>
            <person name="Marcet-Houben M."/>
            <person name="Poggeler S."/>
            <person name="Stajich J.E."/>
            <person name="Nowrousian M."/>
        </authorList>
    </citation>
    <scope>NUCLEOTIDE SEQUENCE [LARGE SCALE GENOMIC DNA]</scope>
    <source>
        <strain evidence="3">CBS 100304</strain>
        <tissue evidence="2">Vegetative mycelium</tissue>
    </source>
</reference>
<evidence type="ECO:0000313" key="2">
    <source>
        <dbReference type="EMBL" id="CCX16244.1"/>
    </source>
</evidence>
<keyword evidence="3" id="KW-1185">Reference proteome</keyword>
<feature type="region of interest" description="Disordered" evidence="1">
    <location>
        <begin position="1"/>
        <end position="21"/>
    </location>
</feature>
<dbReference type="Proteomes" id="UP000018144">
    <property type="component" value="Unassembled WGS sequence"/>
</dbReference>
<proteinExistence type="predicted"/>
<name>U4LNT3_PYROM</name>
<evidence type="ECO:0000256" key="1">
    <source>
        <dbReference type="SAM" id="MobiDB-lite"/>
    </source>
</evidence>